<feature type="signal peptide" evidence="2">
    <location>
        <begin position="1"/>
        <end position="22"/>
    </location>
</feature>
<sequence>MKTMLKNTLIMLCTVLSLNVYSVDNKPLSEQIENLKQQAIALNRDLFILEEDLLYPPATQIAFYVAMDASELFTIDSIKLMIDDELATHYLYTEKQVNALAKGGVHRLYQGNMKQGEHQLTAYVIGKGPQGRDIKRAATLTFNKDDEAKAIELVISANSAKEQADFTIREIE</sequence>
<accession>A0ABU8ESQ4</accession>
<evidence type="ECO:0008006" key="5">
    <source>
        <dbReference type="Google" id="ProtNLM"/>
    </source>
</evidence>
<dbReference type="EMBL" id="JBAWKS010000001">
    <property type="protein sequence ID" value="MEI4549993.1"/>
    <property type="molecule type" value="Genomic_DNA"/>
</dbReference>
<reference evidence="3 4" key="1">
    <citation type="submission" date="2023-12" db="EMBL/GenBank/DDBJ databases">
        <title>Friends and Foes: Symbiotic and Algicidal bacterial influence on Karenia brevis blooms.</title>
        <authorList>
            <person name="Fei C."/>
            <person name="Mohamed A.R."/>
            <person name="Booker A."/>
            <person name="Arshad M."/>
            <person name="Klass S."/>
            <person name="Ahn S."/>
            <person name="Gilbert P.M."/>
            <person name="Heil C.A."/>
            <person name="Martinez J.M."/>
            <person name="Amin S.A."/>
        </authorList>
    </citation>
    <scope>NUCLEOTIDE SEQUENCE [LARGE SCALE GENOMIC DNA]</scope>
    <source>
        <strain evidence="3 4">CE15</strain>
    </source>
</reference>
<feature type="chain" id="PRO_5046827458" description="AraC family transcriptional regulator" evidence="2">
    <location>
        <begin position="23"/>
        <end position="172"/>
    </location>
</feature>
<keyword evidence="2" id="KW-0732">Signal</keyword>
<organism evidence="3 4">
    <name type="scientific">Pseudoalteromonas spongiae</name>
    <dbReference type="NCBI Taxonomy" id="298657"/>
    <lineage>
        <taxon>Bacteria</taxon>
        <taxon>Pseudomonadati</taxon>
        <taxon>Pseudomonadota</taxon>
        <taxon>Gammaproteobacteria</taxon>
        <taxon>Alteromonadales</taxon>
        <taxon>Pseudoalteromonadaceae</taxon>
        <taxon>Pseudoalteromonas</taxon>
    </lineage>
</organism>
<gene>
    <name evidence="3" type="ORF">WAE96_09970</name>
</gene>
<evidence type="ECO:0000313" key="4">
    <source>
        <dbReference type="Proteomes" id="UP001382455"/>
    </source>
</evidence>
<evidence type="ECO:0000313" key="3">
    <source>
        <dbReference type="EMBL" id="MEI4549993.1"/>
    </source>
</evidence>
<keyword evidence="4" id="KW-1185">Reference proteome</keyword>
<evidence type="ECO:0000256" key="1">
    <source>
        <dbReference type="SAM" id="Coils"/>
    </source>
</evidence>
<evidence type="ECO:0000256" key="2">
    <source>
        <dbReference type="SAM" id="SignalP"/>
    </source>
</evidence>
<proteinExistence type="predicted"/>
<dbReference type="RefSeq" id="WP_336435346.1">
    <property type="nucleotide sequence ID" value="NZ_JBAWKS010000001.1"/>
</dbReference>
<feature type="coiled-coil region" evidence="1">
    <location>
        <begin position="25"/>
        <end position="52"/>
    </location>
</feature>
<keyword evidence="1" id="KW-0175">Coiled coil</keyword>
<comment type="caution">
    <text evidence="3">The sequence shown here is derived from an EMBL/GenBank/DDBJ whole genome shotgun (WGS) entry which is preliminary data.</text>
</comment>
<dbReference type="Proteomes" id="UP001382455">
    <property type="component" value="Unassembled WGS sequence"/>
</dbReference>
<protein>
    <recommendedName>
        <fullName evidence="5">AraC family transcriptional regulator</fullName>
    </recommendedName>
</protein>
<name>A0ABU8ESQ4_9GAMM</name>